<dbReference type="InterPro" id="IPR032710">
    <property type="entry name" value="NTF2-like_dom_sf"/>
</dbReference>
<accession>A0A1Y1ZG19</accession>
<dbReference type="EMBL" id="MCFA01000089">
    <property type="protein sequence ID" value="ORY09222.1"/>
    <property type="molecule type" value="Genomic_DNA"/>
</dbReference>
<protein>
    <recommendedName>
        <fullName evidence="3">SnoaL-like domain-containing protein</fullName>
    </recommendedName>
</protein>
<dbReference type="AlphaFoldDB" id="A0A1Y1ZG19"/>
<reference evidence="1 2" key="1">
    <citation type="submission" date="2016-07" db="EMBL/GenBank/DDBJ databases">
        <title>Pervasive Adenine N6-methylation of Active Genes in Fungi.</title>
        <authorList>
            <consortium name="DOE Joint Genome Institute"/>
            <person name="Mondo S.J."/>
            <person name="Dannebaum R.O."/>
            <person name="Kuo R.C."/>
            <person name="Labutti K."/>
            <person name="Haridas S."/>
            <person name="Kuo A."/>
            <person name="Salamov A."/>
            <person name="Ahrendt S.R."/>
            <person name="Lipzen A."/>
            <person name="Sullivan W."/>
            <person name="Andreopoulos W.B."/>
            <person name="Clum A."/>
            <person name="Lindquist E."/>
            <person name="Daum C."/>
            <person name="Ramamoorthy G.K."/>
            <person name="Gryganskyi A."/>
            <person name="Culley D."/>
            <person name="Magnuson J.K."/>
            <person name="James T.Y."/>
            <person name="O'Malley M.A."/>
            <person name="Stajich J.E."/>
            <person name="Spatafora J.W."/>
            <person name="Visel A."/>
            <person name="Grigoriev I.V."/>
        </authorList>
    </citation>
    <scope>NUCLEOTIDE SEQUENCE [LARGE SCALE GENOMIC DNA]</scope>
    <source>
        <strain evidence="1 2">CBS 115471</strain>
    </source>
</reference>
<gene>
    <name evidence="1" type="ORF">BCR34DRAFT_375983</name>
</gene>
<dbReference type="SUPFAM" id="SSF54427">
    <property type="entry name" value="NTF2-like"/>
    <property type="match status" value="1"/>
</dbReference>
<evidence type="ECO:0000313" key="1">
    <source>
        <dbReference type="EMBL" id="ORY09222.1"/>
    </source>
</evidence>
<sequence>MASQQRQTADALVEAFNAMDNEAIISFRAPDCVRQILPLSLKFPPQTNAAYRANLESMRSIFSSFRIVVNDVIEDLPNRKIVMYITAEGQTPIGEYQNEYVWKMTFDEEGKKVVEWSEFVDVGMARDFAPKLKAEAMRRKEME</sequence>
<organism evidence="1 2">
    <name type="scientific">Clohesyomyces aquaticus</name>
    <dbReference type="NCBI Taxonomy" id="1231657"/>
    <lineage>
        <taxon>Eukaryota</taxon>
        <taxon>Fungi</taxon>
        <taxon>Dikarya</taxon>
        <taxon>Ascomycota</taxon>
        <taxon>Pezizomycotina</taxon>
        <taxon>Dothideomycetes</taxon>
        <taxon>Pleosporomycetidae</taxon>
        <taxon>Pleosporales</taxon>
        <taxon>Lindgomycetaceae</taxon>
        <taxon>Clohesyomyces</taxon>
    </lineage>
</organism>
<dbReference type="PANTHER" id="PTHR39598:SF1">
    <property type="entry name" value="AUSTINOID BIOSYNTHESIS CLUSTERS PROTEIN F-RELATED"/>
    <property type="match status" value="1"/>
</dbReference>
<name>A0A1Y1ZG19_9PLEO</name>
<dbReference type="InterPro" id="IPR050977">
    <property type="entry name" value="Fungal_Meroterpenoid_Isomerase"/>
</dbReference>
<dbReference type="Gene3D" id="3.10.450.50">
    <property type="match status" value="1"/>
</dbReference>
<proteinExistence type="predicted"/>
<comment type="caution">
    <text evidence="1">The sequence shown here is derived from an EMBL/GenBank/DDBJ whole genome shotgun (WGS) entry which is preliminary data.</text>
</comment>
<evidence type="ECO:0008006" key="3">
    <source>
        <dbReference type="Google" id="ProtNLM"/>
    </source>
</evidence>
<evidence type="ECO:0000313" key="2">
    <source>
        <dbReference type="Proteomes" id="UP000193144"/>
    </source>
</evidence>
<dbReference type="STRING" id="1231657.A0A1Y1ZG19"/>
<dbReference type="PANTHER" id="PTHR39598">
    <property type="entry name" value="AUSTINOL SYNTHESIS PROTEIN F-RELATED"/>
    <property type="match status" value="1"/>
</dbReference>
<keyword evidence="2" id="KW-1185">Reference proteome</keyword>
<dbReference type="Proteomes" id="UP000193144">
    <property type="component" value="Unassembled WGS sequence"/>
</dbReference>
<dbReference type="OrthoDB" id="3758478at2759"/>